<dbReference type="Proteomes" id="UP001152300">
    <property type="component" value="Unassembled WGS sequence"/>
</dbReference>
<evidence type="ECO:0000313" key="2">
    <source>
        <dbReference type="EMBL" id="KAJ8063547.1"/>
    </source>
</evidence>
<evidence type="ECO:0000256" key="1">
    <source>
        <dbReference type="SAM" id="MobiDB-lite"/>
    </source>
</evidence>
<name>A0A9X0AIQ2_9HELO</name>
<dbReference type="OrthoDB" id="4526357at2759"/>
<keyword evidence="3" id="KW-1185">Reference proteome</keyword>
<reference evidence="2" key="1">
    <citation type="submission" date="2022-11" db="EMBL/GenBank/DDBJ databases">
        <title>Genome Resource of Sclerotinia nivalis Strain SnTB1, a Plant Pathogen Isolated from American Ginseng.</title>
        <authorList>
            <person name="Fan S."/>
        </authorList>
    </citation>
    <scope>NUCLEOTIDE SEQUENCE</scope>
    <source>
        <strain evidence="2">SnTB1</strain>
    </source>
</reference>
<accession>A0A9X0AIQ2</accession>
<evidence type="ECO:0000313" key="3">
    <source>
        <dbReference type="Proteomes" id="UP001152300"/>
    </source>
</evidence>
<dbReference type="AlphaFoldDB" id="A0A9X0AIQ2"/>
<dbReference type="EMBL" id="JAPEIS010000008">
    <property type="protein sequence ID" value="KAJ8063547.1"/>
    <property type="molecule type" value="Genomic_DNA"/>
</dbReference>
<feature type="non-terminal residue" evidence="2">
    <location>
        <position position="1"/>
    </location>
</feature>
<feature type="region of interest" description="Disordered" evidence="1">
    <location>
        <begin position="47"/>
        <end position="129"/>
    </location>
</feature>
<comment type="caution">
    <text evidence="2">The sequence shown here is derived from an EMBL/GenBank/DDBJ whole genome shotgun (WGS) entry which is preliminary data.</text>
</comment>
<organism evidence="2 3">
    <name type="scientific">Sclerotinia nivalis</name>
    <dbReference type="NCBI Taxonomy" id="352851"/>
    <lineage>
        <taxon>Eukaryota</taxon>
        <taxon>Fungi</taxon>
        <taxon>Dikarya</taxon>
        <taxon>Ascomycota</taxon>
        <taxon>Pezizomycotina</taxon>
        <taxon>Leotiomycetes</taxon>
        <taxon>Helotiales</taxon>
        <taxon>Sclerotiniaceae</taxon>
        <taxon>Sclerotinia</taxon>
    </lineage>
</organism>
<sequence>QEIFGPIAFLWDDYLNIEAVRTLAARLRKPLIALCADISATANKHFDSYINGSQPPRPSPETLESQIPEPRSHILDSLPEPSQRLSKTLKPIGAPEHLSYAQKAATPPSPQPATPTVARQTRKQPQPLNKVDTRLFIRLGPNTQLVQLVLTALTRRLGEHLSLLKEVQAVKTGFALCTD</sequence>
<gene>
    <name evidence="2" type="ORF">OCU04_007419</name>
</gene>
<protein>
    <submittedName>
        <fullName evidence="2">Uncharacterized protein</fullName>
    </submittedName>
</protein>
<proteinExistence type="predicted"/>